<comment type="similarity">
    <text evidence="2">Belongs to the WD repeat ARPC1 family.</text>
</comment>
<dbReference type="Pfam" id="PF00400">
    <property type="entry name" value="WD40"/>
    <property type="match status" value="2"/>
</dbReference>
<dbReference type="InterPro" id="IPR017383">
    <property type="entry name" value="ARPC1"/>
</dbReference>
<keyword evidence="5" id="KW-0677">Repeat</keyword>
<dbReference type="Gene3D" id="2.130.10.10">
    <property type="entry name" value="YVTN repeat-like/Quinoprotein amine dehydrogenase"/>
    <property type="match status" value="2"/>
</dbReference>
<evidence type="ECO:0000256" key="2">
    <source>
        <dbReference type="ARBA" id="ARBA00006260"/>
    </source>
</evidence>
<dbReference type="SUPFAM" id="SSF50978">
    <property type="entry name" value="WD40 repeat-like"/>
    <property type="match status" value="1"/>
</dbReference>
<dbReference type="PANTHER" id="PTHR10709:SF2">
    <property type="entry name" value="ACTIN-RELATED PROTEIN 2_3 COMPLEX SUBUNIT"/>
    <property type="match status" value="1"/>
</dbReference>
<organism evidence="10 11">
    <name type="scientific">Cordylochernes scorpioides</name>
    <dbReference type="NCBI Taxonomy" id="51811"/>
    <lineage>
        <taxon>Eukaryota</taxon>
        <taxon>Metazoa</taxon>
        <taxon>Ecdysozoa</taxon>
        <taxon>Arthropoda</taxon>
        <taxon>Chelicerata</taxon>
        <taxon>Arachnida</taxon>
        <taxon>Pseudoscorpiones</taxon>
        <taxon>Cheliferoidea</taxon>
        <taxon>Chernetidae</taxon>
        <taxon>Cordylochernes</taxon>
    </lineage>
</organism>
<keyword evidence="6" id="KW-0009">Actin-binding</keyword>
<proteinExistence type="inferred from homology"/>
<keyword evidence="3" id="KW-0963">Cytoplasm</keyword>
<evidence type="ECO:0000256" key="7">
    <source>
        <dbReference type="ARBA" id="ARBA00023212"/>
    </source>
</evidence>
<evidence type="ECO:0000256" key="1">
    <source>
        <dbReference type="ARBA" id="ARBA00004245"/>
    </source>
</evidence>
<evidence type="ECO:0000256" key="3">
    <source>
        <dbReference type="ARBA" id="ARBA00022490"/>
    </source>
</evidence>
<evidence type="ECO:0000256" key="5">
    <source>
        <dbReference type="ARBA" id="ARBA00022737"/>
    </source>
</evidence>
<evidence type="ECO:0000256" key="8">
    <source>
        <dbReference type="ARBA" id="ARBA00041244"/>
    </source>
</evidence>
<evidence type="ECO:0000313" key="11">
    <source>
        <dbReference type="Proteomes" id="UP001235939"/>
    </source>
</evidence>
<evidence type="ECO:0000313" key="10">
    <source>
        <dbReference type="EMBL" id="UYV71693.1"/>
    </source>
</evidence>
<dbReference type="EMBL" id="CP092871">
    <property type="protein sequence ID" value="UYV71693.1"/>
    <property type="molecule type" value="Genomic_DNA"/>
</dbReference>
<keyword evidence="4" id="KW-0853">WD repeat</keyword>
<evidence type="ECO:0000256" key="4">
    <source>
        <dbReference type="ARBA" id="ARBA00022574"/>
    </source>
</evidence>
<keyword evidence="7" id="KW-0206">Cytoskeleton</keyword>
<dbReference type="Proteomes" id="UP001235939">
    <property type="component" value="Chromosome 09"/>
</dbReference>
<dbReference type="InterPro" id="IPR001680">
    <property type="entry name" value="WD40_rpt"/>
</dbReference>
<sequence length="216" mass="25166">MEIHNCGIEPITCHAFNHDQSQLALSPNSHEVHIYKRTEDMKFANKEVLSQHDLRVTSIDWAPRTNRIVTCSAYWLRTLSQYCHNEILLAIKREMVRERVLQDRNAYVWTYANSKWKPTLVLLRINRAATYVRWSPQENKFAVGSGARLISVCYFAEDNDWWVSKHIKKPLRSTVTTLDWHPNNVLIACGSTDFKTRYCSSFLSPLNHIRVSSCDP</sequence>
<gene>
    <name evidence="10" type="ORF">LAZ67_9000062</name>
</gene>
<reference evidence="10 11" key="1">
    <citation type="submission" date="2022-01" db="EMBL/GenBank/DDBJ databases">
        <title>A chromosomal length assembly of Cordylochernes scorpioides.</title>
        <authorList>
            <person name="Zeh D."/>
            <person name="Zeh J."/>
        </authorList>
    </citation>
    <scope>NUCLEOTIDE SEQUENCE [LARGE SCALE GENOMIC DNA]</scope>
    <source>
        <strain evidence="10">IN4F17</strain>
        <tissue evidence="10">Whole Body</tissue>
    </source>
</reference>
<comment type="subcellular location">
    <subcellularLocation>
        <location evidence="1">Cytoplasm</location>
        <location evidence="1">Cytoskeleton</location>
    </subcellularLocation>
</comment>
<dbReference type="InterPro" id="IPR015943">
    <property type="entry name" value="WD40/YVTN_repeat-like_dom_sf"/>
</dbReference>
<evidence type="ECO:0000256" key="6">
    <source>
        <dbReference type="ARBA" id="ARBA00023203"/>
    </source>
</evidence>
<protein>
    <recommendedName>
        <fullName evidence="8">Arp2/3 complex 41 kDa subunit</fullName>
    </recommendedName>
    <alternativeName>
        <fullName evidence="9">p41-ARC</fullName>
    </alternativeName>
</protein>
<name>A0ABY6KSQ1_9ARAC</name>
<dbReference type="InterPro" id="IPR036322">
    <property type="entry name" value="WD40_repeat_dom_sf"/>
</dbReference>
<dbReference type="PANTHER" id="PTHR10709">
    <property type="entry name" value="ACTIN-RELATED PROTEIN 2/3 COMPLEX SUBUNIT 1"/>
    <property type="match status" value="1"/>
</dbReference>
<accession>A0ABY6KSQ1</accession>
<evidence type="ECO:0000256" key="9">
    <source>
        <dbReference type="ARBA" id="ARBA00041789"/>
    </source>
</evidence>
<keyword evidence="11" id="KW-1185">Reference proteome</keyword>